<evidence type="ECO:0000256" key="1">
    <source>
        <dbReference type="SAM" id="MobiDB-lite"/>
    </source>
</evidence>
<dbReference type="AlphaFoldDB" id="A0A7H0GM72"/>
<gene>
    <name evidence="2" type="ORF">H9K75_04910</name>
</gene>
<evidence type="ECO:0000313" key="2">
    <source>
        <dbReference type="EMBL" id="QNP49388.1"/>
    </source>
</evidence>
<sequence length="73" mass="8022">MSIILPSEFKRSCSRAYYAEWTHDSDGLVEAVALRAIDSAAILRAMDGRNAGSEADARKRVQEQLNKGVKPSL</sequence>
<dbReference type="KEGG" id="daer:H9K75_04910"/>
<keyword evidence="3" id="KW-1185">Reference proteome</keyword>
<dbReference type="Proteomes" id="UP000516028">
    <property type="component" value="Chromosome"/>
</dbReference>
<organism evidence="2 3">
    <name type="scientific">Diaphorobacter aerolatus</name>
    <dbReference type="NCBI Taxonomy" id="1288495"/>
    <lineage>
        <taxon>Bacteria</taxon>
        <taxon>Pseudomonadati</taxon>
        <taxon>Pseudomonadota</taxon>
        <taxon>Betaproteobacteria</taxon>
        <taxon>Burkholderiales</taxon>
        <taxon>Comamonadaceae</taxon>
        <taxon>Diaphorobacter</taxon>
    </lineage>
</organism>
<proteinExistence type="predicted"/>
<evidence type="ECO:0000313" key="3">
    <source>
        <dbReference type="Proteomes" id="UP000516028"/>
    </source>
</evidence>
<dbReference type="EMBL" id="CP060783">
    <property type="protein sequence ID" value="QNP49388.1"/>
    <property type="molecule type" value="Genomic_DNA"/>
</dbReference>
<reference evidence="2 3" key="1">
    <citation type="submission" date="2020-08" db="EMBL/GenBank/DDBJ databases">
        <title>Genome sequence of Diaphorobacter aerolatus KACC 16536T.</title>
        <authorList>
            <person name="Hyun D.-W."/>
            <person name="Bae J.-W."/>
        </authorList>
    </citation>
    <scope>NUCLEOTIDE SEQUENCE [LARGE SCALE GENOMIC DNA]</scope>
    <source>
        <strain evidence="2 3">KACC 16536</strain>
    </source>
</reference>
<feature type="region of interest" description="Disordered" evidence="1">
    <location>
        <begin position="51"/>
        <end position="73"/>
    </location>
</feature>
<name>A0A7H0GM72_9BURK</name>
<dbReference type="RefSeq" id="WP_187724978.1">
    <property type="nucleotide sequence ID" value="NZ_CP060783.1"/>
</dbReference>
<protein>
    <submittedName>
        <fullName evidence="2">Uncharacterized protein</fullName>
    </submittedName>
</protein>
<accession>A0A7H0GM72</accession>